<keyword evidence="10" id="KW-1185">Reference proteome</keyword>
<feature type="domain" description="Zn(2)-C6 fungal-type" evidence="8">
    <location>
        <begin position="258"/>
        <end position="286"/>
    </location>
</feature>
<feature type="compositionally biased region" description="Low complexity" evidence="7">
    <location>
        <begin position="32"/>
        <end position="43"/>
    </location>
</feature>
<dbReference type="SUPFAM" id="SSF57701">
    <property type="entry name" value="Zn2/Cys6 DNA-binding domain"/>
    <property type="match status" value="1"/>
</dbReference>
<feature type="compositionally biased region" description="Polar residues" evidence="7">
    <location>
        <begin position="71"/>
        <end position="85"/>
    </location>
</feature>
<evidence type="ECO:0000256" key="7">
    <source>
        <dbReference type="SAM" id="MobiDB-lite"/>
    </source>
</evidence>
<name>A0A2V1AA08_9ASCO</name>
<dbReference type="CDD" id="cd00067">
    <property type="entry name" value="GAL4"/>
    <property type="match status" value="1"/>
</dbReference>
<evidence type="ECO:0000256" key="6">
    <source>
        <dbReference type="ARBA" id="ARBA00023242"/>
    </source>
</evidence>
<dbReference type="GO" id="GO:0003677">
    <property type="term" value="F:DNA binding"/>
    <property type="evidence" value="ECO:0007669"/>
    <property type="project" value="UniProtKB-KW"/>
</dbReference>
<evidence type="ECO:0000313" key="9">
    <source>
        <dbReference type="EMBL" id="PVH15217.1"/>
    </source>
</evidence>
<dbReference type="GeneID" id="37003055"/>
<dbReference type="GO" id="GO:0000981">
    <property type="term" value="F:DNA-binding transcription factor activity, RNA polymerase II-specific"/>
    <property type="evidence" value="ECO:0007669"/>
    <property type="project" value="InterPro"/>
</dbReference>
<dbReference type="PANTHER" id="PTHR36206">
    <property type="entry name" value="ASPERCRYPTIN BIOSYNTHESIS CLUSTER-SPECIFIC TRANSCRIPTION REGULATOR ATNN-RELATED"/>
    <property type="match status" value="1"/>
</dbReference>
<protein>
    <recommendedName>
        <fullName evidence="8">Zn(2)-C6 fungal-type domain-containing protein</fullName>
    </recommendedName>
</protein>
<dbReference type="GO" id="GO:0008270">
    <property type="term" value="F:zinc ion binding"/>
    <property type="evidence" value="ECO:0007669"/>
    <property type="project" value="InterPro"/>
</dbReference>
<keyword evidence="6" id="KW-0539">Nucleus</keyword>
<dbReference type="RefSeq" id="XP_025336157.1">
    <property type="nucleotide sequence ID" value="XM_025481539.1"/>
</dbReference>
<keyword evidence="4" id="KW-0238">DNA-binding</keyword>
<feature type="compositionally biased region" description="Low complexity" evidence="7">
    <location>
        <begin position="187"/>
        <end position="201"/>
    </location>
</feature>
<gene>
    <name evidence="9" type="ORF">CXQ87_003055</name>
</gene>
<dbReference type="SMART" id="SM00066">
    <property type="entry name" value="GAL4"/>
    <property type="match status" value="1"/>
</dbReference>
<accession>A0A2V1AA08</accession>
<dbReference type="PROSITE" id="PS00463">
    <property type="entry name" value="ZN2_CY6_FUNGAL_1"/>
    <property type="match status" value="1"/>
</dbReference>
<dbReference type="InterPro" id="IPR001138">
    <property type="entry name" value="Zn2Cys6_DnaBD"/>
</dbReference>
<evidence type="ECO:0000313" key="10">
    <source>
        <dbReference type="Proteomes" id="UP000244406"/>
    </source>
</evidence>
<feature type="compositionally biased region" description="Basic and acidic residues" evidence="7">
    <location>
        <begin position="299"/>
        <end position="318"/>
    </location>
</feature>
<dbReference type="InterPro" id="IPR052360">
    <property type="entry name" value="Transcr_Regulatory_Proteins"/>
</dbReference>
<feature type="compositionally biased region" description="Low complexity" evidence="7">
    <location>
        <begin position="133"/>
        <end position="142"/>
    </location>
</feature>
<evidence type="ECO:0000256" key="2">
    <source>
        <dbReference type="ARBA" id="ARBA00022833"/>
    </source>
</evidence>
<feature type="region of interest" description="Disordered" evidence="7">
    <location>
        <begin position="294"/>
        <end position="318"/>
    </location>
</feature>
<keyword evidence="2" id="KW-0862">Zinc</keyword>
<keyword evidence="5" id="KW-0804">Transcription</keyword>
<reference evidence="9 10" key="1">
    <citation type="submission" date="2017-12" db="EMBL/GenBank/DDBJ databases">
        <title>Genome Sequence of the Amphotericin B-resistant Candida duobushaemulonii strain, B09383.</title>
        <authorList>
            <person name="Chow N.A."/>
            <person name="Gade L."/>
            <person name="Batra D."/>
            <person name="Rowe L.A."/>
            <person name="Loparev V.N."/>
            <person name="Litvintseva A.P."/>
        </authorList>
    </citation>
    <scope>NUCLEOTIDE SEQUENCE [LARGE SCALE GENOMIC DNA]</scope>
    <source>
        <strain evidence="9 10">B09383</strain>
    </source>
</reference>
<keyword evidence="3" id="KW-0805">Transcription regulation</keyword>
<evidence type="ECO:0000259" key="8">
    <source>
        <dbReference type="PROSITE" id="PS50048"/>
    </source>
</evidence>
<dbReference type="EMBL" id="PKFP01000003">
    <property type="protein sequence ID" value="PVH15217.1"/>
    <property type="molecule type" value="Genomic_DNA"/>
</dbReference>
<evidence type="ECO:0000256" key="1">
    <source>
        <dbReference type="ARBA" id="ARBA00022723"/>
    </source>
</evidence>
<dbReference type="Pfam" id="PF00172">
    <property type="entry name" value="Zn_clus"/>
    <property type="match status" value="1"/>
</dbReference>
<dbReference type="PANTHER" id="PTHR36206:SF13">
    <property type="entry name" value="TRANSCRIPTIONAL REGULATORY PROTEIN MOC3"/>
    <property type="match status" value="1"/>
</dbReference>
<dbReference type="VEuPathDB" id="FungiDB:CXQ87_003055"/>
<feature type="region of interest" description="Disordered" evidence="7">
    <location>
        <begin position="18"/>
        <end position="207"/>
    </location>
</feature>
<organism evidence="9 10">
    <name type="scientific">Candidozyma duobushaemuli</name>
    <dbReference type="NCBI Taxonomy" id="1231522"/>
    <lineage>
        <taxon>Eukaryota</taxon>
        <taxon>Fungi</taxon>
        <taxon>Dikarya</taxon>
        <taxon>Ascomycota</taxon>
        <taxon>Saccharomycotina</taxon>
        <taxon>Pichiomycetes</taxon>
        <taxon>Metschnikowiaceae</taxon>
        <taxon>Candidozyma</taxon>
    </lineage>
</organism>
<dbReference type="PROSITE" id="PS50048">
    <property type="entry name" value="ZN2_CY6_FUNGAL_2"/>
    <property type="match status" value="1"/>
</dbReference>
<evidence type="ECO:0000256" key="5">
    <source>
        <dbReference type="ARBA" id="ARBA00023163"/>
    </source>
</evidence>
<feature type="compositionally biased region" description="Pro residues" evidence="7">
    <location>
        <begin position="121"/>
        <end position="132"/>
    </location>
</feature>
<evidence type="ECO:0000256" key="3">
    <source>
        <dbReference type="ARBA" id="ARBA00023015"/>
    </source>
</evidence>
<feature type="compositionally biased region" description="Pro residues" evidence="7">
    <location>
        <begin position="54"/>
        <end position="65"/>
    </location>
</feature>
<dbReference type="InterPro" id="IPR036864">
    <property type="entry name" value="Zn2-C6_fun-type_DNA-bd_sf"/>
</dbReference>
<comment type="caution">
    <text evidence="9">The sequence shown here is derived from an EMBL/GenBank/DDBJ whole genome shotgun (WGS) entry which is preliminary data.</text>
</comment>
<proteinExistence type="predicted"/>
<sequence>MPKLPSVSELMVGAQLSSVLDRSSTHPQTRQSASSPRSAVPVSPHDKWPSQDHAPPPPPPVPATLPHPRSRNTSFSGHPSRQTDYFSPVHLPPPPQHPGLSHSSSYEQPAESPLHVSPQSQPAPPSAPPSAPLPQATPQIQSLPPPQAPQRPQTLQQQHHSHPQAQQVQPQPQAVPQHLQHQHQHQHPQAQQHPQAPQGPLPQGGYGPMVPMYPMPNYYGLPPLVPVVPQYKPYPREADQNNALVNKRRVIKRRTRTGCLTCRKRRIKCDERKPHCYNCERSKKLCLGYEMVPQQAKRRNSDNSGKDKDRRSSVYDLM</sequence>
<dbReference type="AlphaFoldDB" id="A0A2V1AA08"/>
<dbReference type="Proteomes" id="UP000244406">
    <property type="component" value="Unassembled WGS sequence"/>
</dbReference>
<feature type="compositionally biased region" description="Low complexity" evidence="7">
    <location>
        <begin position="150"/>
        <end position="179"/>
    </location>
</feature>
<evidence type="ECO:0000256" key="4">
    <source>
        <dbReference type="ARBA" id="ARBA00023125"/>
    </source>
</evidence>
<feature type="compositionally biased region" description="Polar residues" evidence="7">
    <location>
        <begin position="18"/>
        <end position="31"/>
    </location>
</feature>
<dbReference type="Gene3D" id="4.10.240.10">
    <property type="entry name" value="Zn(2)-C6 fungal-type DNA-binding domain"/>
    <property type="match status" value="1"/>
</dbReference>
<keyword evidence="1" id="KW-0479">Metal-binding</keyword>